<dbReference type="PANTHER" id="PTHR46105:SF23">
    <property type="entry name" value="TRANSCRIPTION REGULATOR PROTEIN BACH1"/>
    <property type="match status" value="1"/>
</dbReference>
<evidence type="ECO:0000313" key="3">
    <source>
        <dbReference type="Proteomes" id="UP000018467"/>
    </source>
</evidence>
<dbReference type="PROSITE" id="PS50097">
    <property type="entry name" value="BTB"/>
    <property type="match status" value="1"/>
</dbReference>
<dbReference type="GO" id="GO:0000981">
    <property type="term" value="F:DNA-binding transcription factor activity, RNA polymerase II-specific"/>
    <property type="evidence" value="ECO:0007669"/>
    <property type="project" value="TreeGrafter"/>
</dbReference>
<dbReference type="GO" id="GO:0000978">
    <property type="term" value="F:RNA polymerase II cis-regulatory region sequence-specific DNA binding"/>
    <property type="evidence" value="ECO:0007669"/>
    <property type="project" value="TreeGrafter"/>
</dbReference>
<dbReference type="FunFam" id="3.30.710.10:FF:000033">
    <property type="entry name" value="transcription regulator protein BACH2 isoform X1"/>
    <property type="match status" value="1"/>
</dbReference>
<sequence length="193" mass="21250">MSVDGPRTSVFTFQSAVHSVHVLRSLDEQRQKDVLCDVTVEVECRSFRAHRSVLACCSNYFYTRLQNNTGWNLVINLPDEVTVEGFVPLLQFAYTAKLHFTKDNILEIHRCAELLGFHNLDKACFEFLIPKFSDGKGEVAAGAAAVCLGTVPDCVPRGVSTAGAAHHLSQVPLLRLPHLTAPHPHGLSWLGCV</sequence>
<organism evidence="2 3">
    <name type="scientific">Astyanax mexicanus</name>
    <name type="common">Blind cave fish</name>
    <name type="synonym">Astyanax fasciatus mexicanus</name>
    <dbReference type="NCBI Taxonomy" id="7994"/>
    <lineage>
        <taxon>Eukaryota</taxon>
        <taxon>Metazoa</taxon>
        <taxon>Chordata</taxon>
        <taxon>Craniata</taxon>
        <taxon>Vertebrata</taxon>
        <taxon>Euteleostomi</taxon>
        <taxon>Actinopterygii</taxon>
        <taxon>Neopterygii</taxon>
        <taxon>Teleostei</taxon>
        <taxon>Ostariophysi</taxon>
        <taxon>Characiformes</taxon>
        <taxon>Characoidei</taxon>
        <taxon>Acestrorhamphidae</taxon>
        <taxon>Acestrorhamphinae</taxon>
        <taxon>Astyanax</taxon>
    </lineage>
</organism>
<name>A0A3B1JEG2_ASTMX</name>
<reference evidence="3" key="2">
    <citation type="journal article" date="2014" name="Nat. Commun.">
        <title>The cavefish genome reveals candidate genes for eye loss.</title>
        <authorList>
            <person name="McGaugh S.E."/>
            <person name="Gross J.B."/>
            <person name="Aken B."/>
            <person name="Blin M."/>
            <person name="Borowsky R."/>
            <person name="Chalopin D."/>
            <person name="Hinaux H."/>
            <person name="Jeffery W.R."/>
            <person name="Keene A."/>
            <person name="Ma L."/>
            <person name="Minx P."/>
            <person name="Murphy D."/>
            <person name="O'Quin K.E."/>
            <person name="Retaux S."/>
            <person name="Rohner N."/>
            <person name="Searle S.M."/>
            <person name="Stahl B.A."/>
            <person name="Tabin C."/>
            <person name="Volff J.N."/>
            <person name="Yoshizawa M."/>
            <person name="Warren W.C."/>
        </authorList>
    </citation>
    <scope>NUCLEOTIDE SEQUENCE [LARGE SCALE GENOMIC DNA]</scope>
    <source>
        <strain evidence="3">female</strain>
    </source>
</reference>
<evidence type="ECO:0000259" key="1">
    <source>
        <dbReference type="PROSITE" id="PS50097"/>
    </source>
</evidence>
<proteinExistence type="predicted"/>
<dbReference type="Proteomes" id="UP000018467">
    <property type="component" value="Unassembled WGS sequence"/>
</dbReference>
<dbReference type="Gene3D" id="3.30.710.10">
    <property type="entry name" value="Potassium Channel Kv1.1, Chain A"/>
    <property type="match status" value="1"/>
</dbReference>
<protein>
    <submittedName>
        <fullName evidence="2">BTB and CNC homology 1, basic leucine zipper transcription factor 1 a</fullName>
    </submittedName>
</protein>
<dbReference type="Pfam" id="PF00651">
    <property type="entry name" value="BTB"/>
    <property type="match status" value="1"/>
</dbReference>
<reference evidence="3" key="1">
    <citation type="submission" date="2013-03" db="EMBL/GenBank/DDBJ databases">
        <authorList>
            <person name="Jeffery W."/>
            <person name="Warren W."/>
            <person name="Wilson R.K."/>
        </authorList>
    </citation>
    <scope>NUCLEOTIDE SEQUENCE</scope>
    <source>
        <strain evidence="3">female</strain>
    </source>
</reference>
<dbReference type="GeneTree" id="ENSGT00940000158923"/>
<dbReference type="InterPro" id="IPR000210">
    <property type="entry name" value="BTB/POZ_dom"/>
</dbReference>
<dbReference type="Ensembl" id="ENSAMXT00000041947.1">
    <property type="protein sequence ID" value="ENSAMXP00000040807.1"/>
    <property type="gene ID" value="ENSAMXG00000015064.2"/>
</dbReference>
<reference evidence="2" key="3">
    <citation type="submission" date="2025-08" db="UniProtKB">
        <authorList>
            <consortium name="Ensembl"/>
        </authorList>
    </citation>
    <scope>IDENTIFICATION</scope>
</reference>
<dbReference type="SUPFAM" id="SSF54695">
    <property type="entry name" value="POZ domain"/>
    <property type="match status" value="1"/>
</dbReference>
<feature type="domain" description="BTB" evidence="1">
    <location>
        <begin position="36"/>
        <end position="102"/>
    </location>
</feature>
<keyword evidence="3" id="KW-1185">Reference proteome</keyword>
<dbReference type="SMART" id="SM00225">
    <property type="entry name" value="BTB"/>
    <property type="match status" value="1"/>
</dbReference>
<dbReference type="InterPro" id="IPR050457">
    <property type="entry name" value="ZnFinger_BTB_dom_contain"/>
</dbReference>
<dbReference type="Bgee" id="ENSAMXG00000015064">
    <property type="expression patterns" value="Expressed in liver and 14 other cell types or tissues"/>
</dbReference>
<reference evidence="2" key="4">
    <citation type="submission" date="2025-09" db="UniProtKB">
        <authorList>
            <consortium name="Ensembl"/>
        </authorList>
    </citation>
    <scope>IDENTIFICATION</scope>
</reference>
<dbReference type="PANTHER" id="PTHR46105">
    <property type="entry name" value="AGAP004733-PA"/>
    <property type="match status" value="1"/>
</dbReference>
<accession>A0A3B1JEG2</accession>
<dbReference type="AlphaFoldDB" id="A0A3B1JEG2"/>
<evidence type="ECO:0000313" key="2">
    <source>
        <dbReference type="Ensembl" id="ENSAMXP00000040807.1"/>
    </source>
</evidence>
<dbReference type="InterPro" id="IPR011333">
    <property type="entry name" value="SKP1/BTB/POZ_sf"/>
</dbReference>